<dbReference type="RefSeq" id="WP_013807075.1">
    <property type="nucleotide sequence ID" value="NC_015564.1"/>
</dbReference>
<dbReference type="STRING" id="443218.AS9A_2279"/>
<dbReference type="KEGG" id="asd:AS9A_2279"/>
<reference evidence="1 2" key="1">
    <citation type="journal article" date="2011" name="J. Bacteriol.">
        <title>Complete genome sequence of Amycolicicoccus subflavus DQS3-9A1T, an actinomycete isolated from crude oil-polluted soil.</title>
        <authorList>
            <person name="Cai M."/>
            <person name="Chen W.M."/>
            <person name="Nie Y."/>
            <person name="Chi C.Q."/>
            <person name="Wang Y.N."/>
            <person name="Tang Y.Q."/>
            <person name="Li G.Y."/>
            <person name="Wu X.L."/>
        </authorList>
    </citation>
    <scope>NUCLEOTIDE SEQUENCE [LARGE SCALE GENOMIC DNA]</scope>
    <source>
        <strain evidence="2">DSM 45089 / DQS3-9A1</strain>
    </source>
</reference>
<name>F6ER39_HOYSD</name>
<sequence length="45" mass="5225">MSRPDWGLMTTVQARSKLPLLDKLAEQPYAELEDEMTCLRAQMKE</sequence>
<dbReference type="Proteomes" id="UP000009235">
    <property type="component" value="Chromosome"/>
</dbReference>
<protein>
    <submittedName>
        <fullName evidence="1">Uncharacterized protein</fullName>
    </submittedName>
</protein>
<organism evidence="1 2">
    <name type="scientific">Hoyosella subflava (strain DSM 45089 / JCM 17490 / NBRC 109087 / DQS3-9A1)</name>
    <name type="common">Amycolicicoccus subflavus</name>
    <dbReference type="NCBI Taxonomy" id="443218"/>
    <lineage>
        <taxon>Bacteria</taxon>
        <taxon>Bacillati</taxon>
        <taxon>Actinomycetota</taxon>
        <taxon>Actinomycetes</taxon>
        <taxon>Mycobacteriales</taxon>
        <taxon>Hoyosellaceae</taxon>
        <taxon>Hoyosella</taxon>
    </lineage>
</organism>
<evidence type="ECO:0000313" key="1">
    <source>
        <dbReference type="EMBL" id="AEF40726.1"/>
    </source>
</evidence>
<evidence type="ECO:0000313" key="2">
    <source>
        <dbReference type="Proteomes" id="UP000009235"/>
    </source>
</evidence>
<keyword evidence="2" id="KW-1185">Reference proteome</keyword>
<accession>F6ER39</accession>
<gene>
    <name evidence="1" type="ordered locus">AS9A_2279</name>
</gene>
<proteinExistence type="predicted"/>
<dbReference type="AlphaFoldDB" id="F6ER39"/>
<dbReference type="HOGENOM" id="CLU_3195316_0_0_11"/>
<dbReference type="EMBL" id="CP002786">
    <property type="protein sequence ID" value="AEF40726.1"/>
    <property type="molecule type" value="Genomic_DNA"/>
</dbReference>